<dbReference type="Proteomes" id="UP000191901">
    <property type="component" value="Chromosome"/>
</dbReference>
<evidence type="ECO:0000256" key="1">
    <source>
        <dbReference type="SAM" id="MobiDB-lite"/>
    </source>
</evidence>
<accession>A0A1Z3HRS0</accession>
<evidence type="ECO:0000313" key="2">
    <source>
        <dbReference type="EMBL" id="ASC72988.1"/>
    </source>
</evidence>
<name>A0A1Z3HRS0_9CYAN</name>
<gene>
    <name evidence="2" type="ORF">XM38_039490</name>
</gene>
<dbReference type="EMBL" id="CP021983">
    <property type="protein sequence ID" value="ASC72988.1"/>
    <property type="molecule type" value="Genomic_DNA"/>
</dbReference>
<evidence type="ECO:0000313" key="3">
    <source>
        <dbReference type="Proteomes" id="UP000191901"/>
    </source>
</evidence>
<protein>
    <submittedName>
        <fullName evidence="2">Uncharacterized protein</fullName>
    </submittedName>
</protein>
<dbReference type="AlphaFoldDB" id="A0A1Z3HRS0"/>
<organism evidence="2 3">
    <name type="scientific">Halomicronema hongdechloris C2206</name>
    <dbReference type="NCBI Taxonomy" id="1641165"/>
    <lineage>
        <taxon>Bacteria</taxon>
        <taxon>Bacillati</taxon>
        <taxon>Cyanobacteriota</taxon>
        <taxon>Cyanophyceae</taxon>
        <taxon>Nodosilineales</taxon>
        <taxon>Nodosilineaceae</taxon>
        <taxon>Halomicronema</taxon>
    </lineage>
</organism>
<reference evidence="2 3" key="1">
    <citation type="journal article" date="2016" name="Biochim. Biophys. Acta">
        <title>Characterization of red-shifted phycobilisomes isolated from the chlorophyll f-containing cyanobacterium Halomicronema hongdechloris.</title>
        <authorList>
            <person name="Li Y."/>
            <person name="Lin Y."/>
            <person name="Garvey C.J."/>
            <person name="Birch D."/>
            <person name="Corkery R.W."/>
            <person name="Loughlin P.C."/>
            <person name="Scheer H."/>
            <person name="Willows R.D."/>
            <person name="Chen M."/>
        </authorList>
    </citation>
    <scope>NUCLEOTIDE SEQUENCE [LARGE SCALE GENOMIC DNA]</scope>
    <source>
        <strain evidence="2 3">C2206</strain>
    </source>
</reference>
<dbReference type="KEGG" id="hhg:XM38_039490"/>
<feature type="region of interest" description="Disordered" evidence="1">
    <location>
        <begin position="1"/>
        <end position="21"/>
    </location>
</feature>
<keyword evidence="3" id="KW-1185">Reference proteome</keyword>
<dbReference type="RefSeq" id="WP_187329467.1">
    <property type="nucleotide sequence ID" value="NZ_CP021983.2"/>
</dbReference>
<proteinExistence type="predicted"/>
<sequence>MATPQDSPADRSVQVGGDITGSAVVTGDHNTVQVQPASLPSPETVDIQAELKALQTLLAGFDDPVATGVAQKLAQEAAKPEPDKSAIATTLETGLTYAQSLAGFAEAIDKLRPHVEAAAGWLGKQGYKLLPLVGLTL</sequence>